<keyword evidence="2 5" id="KW-0812">Transmembrane</keyword>
<feature type="domain" description="Bacterial virulence protein VirB8" evidence="6">
    <location>
        <begin position="23"/>
        <end position="217"/>
    </location>
</feature>
<dbReference type="eggNOG" id="COG3701">
    <property type="taxonomic scope" value="Bacteria"/>
</dbReference>
<dbReference type="STRING" id="762983.HMPREF9444_01211"/>
<evidence type="ECO:0000313" key="8">
    <source>
        <dbReference type="Proteomes" id="UP000018458"/>
    </source>
</evidence>
<dbReference type="InterPro" id="IPR007430">
    <property type="entry name" value="VirB8"/>
</dbReference>
<keyword evidence="8" id="KW-1185">Reference proteome</keyword>
<keyword evidence="4 5" id="KW-0472">Membrane</keyword>
<gene>
    <name evidence="7" type="ORF">HMPREF9444_01211</name>
</gene>
<dbReference type="SUPFAM" id="SSF54427">
    <property type="entry name" value="NTF2-like"/>
    <property type="match status" value="1"/>
</dbReference>
<evidence type="ECO:0000313" key="7">
    <source>
        <dbReference type="EMBL" id="EFY06958.1"/>
    </source>
</evidence>
<dbReference type="Proteomes" id="UP000018458">
    <property type="component" value="Unassembled WGS sequence"/>
</dbReference>
<name>E8LKH1_SUCHY</name>
<evidence type="ECO:0000256" key="2">
    <source>
        <dbReference type="ARBA" id="ARBA00022692"/>
    </source>
</evidence>
<evidence type="ECO:0000256" key="1">
    <source>
        <dbReference type="ARBA" id="ARBA00004167"/>
    </source>
</evidence>
<keyword evidence="3 5" id="KW-1133">Transmembrane helix</keyword>
<dbReference type="AlphaFoldDB" id="E8LKH1"/>
<protein>
    <submittedName>
        <fullName evidence="7">Conjugal transfer protein</fullName>
    </submittedName>
</protein>
<dbReference type="InterPro" id="IPR032710">
    <property type="entry name" value="NTF2-like_dom_sf"/>
</dbReference>
<dbReference type="Gene3D" id="3.10.450.230">
    <property type="entry name" value="VirB8 protein"/>
    <property type="match status" value="1"/>
</dbReference>
<dbReference type="EMBL" id="AEVO01000061">
    <property type="protein sequence ID" value="EFY06958.1"/>
    <property type="molecule type" value="Genomic_DNA"/>
</dbReference>
<dbReference type="CDD" id="cd16425">
    <property type="entry name" value="TrbF"/>
    <property type="match status" value="1"/>
</dbReference>
<accession>E8LKH1</accession>
<evidence type="ECO:0000259" key="6">
    <source>
        <dbReference type="Pfam" id="PF04335"/>
    </source>
</evidence>
<evidence type="ECO:0000256" key="5">
    <source>
        <dbReference type="SAM" id="Phobius"/>
    </source>
</evidence>
<reference evidence="7 8" key="1">
    <citation type="submission" date="2011-01" db="EMBL/GenBank/DDBJ databases">
        <authorList>
            <person name="Weinstock G."/>
            <person name="Sodergren E."/>
            <person name="Clifton S."/>
            <person name="Fulton L."/>
            <person name="Fulton B."/>
            <person name="Courtney L."/>
            <person name="Fronick C."/>
            <person name="Harrison M."/>
            <person name="Strong C."/>
            <person name="Farmer C."/>
            <person name="Delahaunty K."/>
            <person name="Markovic C."/>
            <person name="Hall O."/>
            <person name="Minx P."/>
            <person name="Tomlinson C."/>
            <person name="Mitreva M."/>
            <person name="Hou S."/>
            <person name="Chen J."/>
            <person name="Wollam A."/>
            <person name="Pepin K.H."/>
            <person name="Johnson M."/>
            <person name="Bhonagiri V."/>
            <person name="Zhang X."/>
            <person name="Suruliraj S."/>
            <person name="Warren W."/>
            <person name="Chinwalla A."/>
            <person name="Mardis E.R."/>
            <person name="Wilson R.K."/>
        </authorList>
    </citation>
    <scope>NUCLEOTIDE SEQUENCE [LARGE SCALE GENOMIC DNA]</scope>
    <source>
        <strain evidence="8">DSM 22608 / JCM 16073 / KCTC 15190 / YIT 12066</strain>
    </source>
</reference>
<dbReference type="HOGENOM" id="CLU_076026_1_0_6"/>
<feature type="transmembrane region" description="Helical" evidence="5">
    <location>
        <begin position="29"/>
        <end position="51"/>
    </location>
</feature>
<sequence>MPAKIKVKKPLVYGNEKYNLALSELKQRLSLVITALIGTAFGFLCLGAYIVKSSQSQIIPYLVTVDTHGVVMAKGRVDLSQKIPDEAIAATLSNFIKNLRSVTSDSKVQRDFILETYAYVKEGSAALQKLNDFYNNENPFIKQQEGCVSVTINNVIAQEHQRIQIDWTEEHSGEFSSSQKQMFRAILAYSIRTQAISDPDVLLLNPLQVFVEDFAVSAVINH</sequence>
<dbReference type="OrthoDB" id="9778195at2"/>
<proteinExistence type="predicted"/>
<evidence type="ECO:0000256" key="4">
    <source>
        <dbReference type="ARBA" id="ARBA00023136"/>
    </source>
</evidence>
<comment type="caution">
    <text evidence="7">The sequence shown here is derived from an EMBL/GenBank/DDBJ whole genome shotgun (WGS) entry which is preliminary data.</text>
</comment>
<organism evidence="7 8">
    <name type="scientific">Succinatimonas hippei (strain DSM 22608 / JCM 16073 / KCTC 15190 / YIT 12066)</name>
    <dbReference type="NCBI Taxonomy" id="762983"/>
    <lineage>
        <taxon>Bacteria</taxon>
        <taxon>Pseudomonadati</taxon>
        <taxon>Pseudomonadota</taxon>
        <taxon>Gammaproteobacteria</taxon>
        <taxon>Aeromonadales</taxon>
        <taxon>Succinivibrionaceae</taxon>
        <taxon>Succinatimonas</taxon>
    </lineage>
</organism>
<dbReference type="Pfam" id="PF04335">
    <property type="entry name" value="VirB8"/>
    <property type="match status" value="1"/>
</dbReference>
<dbReference type="RefSeq" id="WP_009143409.1">
    <property type="nucleotide sequence ID" value="NZ_GL830997.1"/>
</dbReference>
<comment type="subcellular location">
    <subcellularLocation>
        <location evidence="1">Membrane</location>
        <topology evidence="1">Single-pass membrane protein</topology>
    </subcellularLocation>
</comment>
<dbReference type="InterPro" id="IPR035658">
    <property type="entry name" value="TrbF"/>
</dbReference>
<evidence type="ECO:0000256" key="3">
    <source>
        <dbReference type="ARBA" id="ARBA00022989"/>
    </source>
</evidence>
<dbReference type="GO" id="GO:0016020">
    <property type="term" value="C:membrane"/>
    <property type="evidence" value="ECO:0007669"/>
    <property type="project" value="UniProtKB-SubCell"/>
</dbReference>